<dbReference type="PANTHER" id="PTHR48098:SF3">
    <property type="entry name" value="IRON(III) ENTEROBACTIN ESTERASE"/>
    <property type="match status" value="1"/>
</dbReference>
<name>A0ABX4HSW1_9BACI</name>
<proteinExistence type="predicted"/>
<accession>A0ABX4HSW1</accession>
<reference evidence="1 2" key="1">
    <citation type="submission" date="2017-08" db="EMBL/GenBank/DDBJ databases">
        <title>Salimicrobium alkalisoli sp. nov., isolated from saline alkaline soil.</title>
        <authorList>
            <person name="Zhang G."/>
            <person name="Xiong Q."/>
        </authorList>
    </citation>
    <scope>NUCLEOTIDE SEQUENCE [LARGE SCALE GENOMIC DNA]</scope>
    <source>
        <strain evidence="1 2">WN024</strain>
    </source>
</reference>
<dbReference type="Pfam" id="PF00756">
    <property type="entry name" value="Esterase"/>
    <property type="match status" value="1"/>
</dbReference>
<dbReference type="Proteomes" id="UP000217561">
    <property type="component" value="Unassembled WGS sequence"/>
</dbReference>
<dbReference type="Gene3D" id="3.40.50.1820">
    <property type="entry name" value="alpha/beta hydrolase"/>
    <property type="match status" value="1"/>
</dbReference>
<evidence type="ECO:0000313" key="2">
    <source>
        <dbReference type="Proteomes" id="UP000217561"/>
    </source>
</evidence>
<evidence type="ECO:0000313" key="1">
    <source>
        <dbReference type="EMBL" id="PBB06153.1"/>
    </source>
</evidence>
<dbReference type="SUPFAM" id="SSF53474">
    <property type="entry name" value="alpha/beta-Hydrolases"/>
    <property type="match status" value="1"/>
</dbReference>
<gene>
    <name evidence="1" type="ORF">CKW00_05205</name>
</gene>
<dbReference type="InterPro" id="IPR000801">
    <property type="entry name" value="Esterase-like"/>
</dbReference>
<dbReference type="EMBL" id="NSGH01000006">
    <property type="protein sequence ID" value="PBB06153.1"/>
    <property type="molecule type" value="Genomic_DNA"/>
</dbReference>
<organism evidence="1 2">
    <name type="scientific">Salimicrobium humidisoli</name>
    <dbReference type="NCBI Taxonomy" id="2029857"/>
    <lineage>
        <taxon>Bacteria</taxon>
        <taxon>Bacillati</taxon>
        <taxon>Bacillota</taxon>
        <taxon>Bacilli</taxon>
        <taxon>Bacillales</taxon>
        <taxon>Bacillaceae</taxon>
        <taxon>Salimicrobium</taxon>
    </lineage>
</organism>
<dbReference type="PANTHER" id="PTHR48098">
    <property type="entry name" value="ENTEROCHELIN ESTERASE-RELATED"/>
    <property type="match status" value="1"/>
</dbReference>
<dbReference type="InterPro" id="IPR050583">
    <property type="entry name" value="Mycobacterial_A85_antigen"/>
</dbReference>
<sequence>MIKRCRGVHVKRKGTFEEHTINSEYLKEEMKLKVYLPENFSELYKYQFCIMQDGDDYFQMGRAATLSDELHESKQISPTIFVGIHYEDKFDRQDKYHPEGKRQQNYIDFIVNEVVLFLDQTYPSHCMASCRTLIGDSLAGSLAFMIGCRYPYTFSNIIMQSPFVNETVLEEAKKASDFTPLSIYHTIGTKETEVTTTEGEVKDFLNPNRELNKYLERKPFDYTFHEIEGGDHTWGSWQKDFKRGLVTIIGK</sequence>
<protein>
    <submittedName>
        <fullName evidence="1">Esterase family protein</fullName>
    </submittedName>
</protein>
<keyword evidence="2" id="KW-1185">Reference proteome</keyword>
<dbReference type="InterPro" id="IPR029058">
    <property type="entry name" value="AB_hydrolase_fold"/>
</dbReference>
<comment type="caution">
    <text evidence="1">The sequence shown here is derived from an EMBL/GenBank/DDBJ whole genome shotgun (WGS) entry which is preliminary data.</text>
</comment>